<proteinExistence type="predicted"/>
<gene>
    <name evidence="1" type="ORF">TNIN_4101</name>
</gene>
<reference evidence="1" key="1">
    <citation type="submission" date="2020-08" db="EMBL/GenBank/DDBJ databases">
        <title>Multicomponent nature underlies the extraordinary mechanical properties of spider dragline silk.</title>
        <authorList>
            <person name="Kono N."/>
            <person name="Nakamura H."/>
            <person name="Mori M."/>
            <person name="Yoshida Y."/>
            <person name="Ohtoshi R."/>
            <person name="Malay A.D."/>
            <person name="Moran D.A.P."/>
            <person name="Tomita M."/>
            <person name="Numata K."/>
            <person name="Arakawa K."/>
        </authorList>
    </citation>
    <scope>NUCLEOTIDE SEQUENCE</scope>
</reference>
<comment type="caution">
    <text evidence="1">The sequence shown here is derived from an EMBL/GenBank/DDBJ whole genome shotgun (WGS) entry which is preliminary data.</text>
</comment>
<dbReference type="PANTHER" id="PTHR45749">
    <property type="match status" value="1"/>
</dbReference>
<dbReference type="OrthoDB" id="6435517at2759"/>
<dbReference type="Proteomes" id="UP000886998">
    <property type="component" value="Unassembled WGS sequence"/>
</dbReference>
<organism evidence="1 2">
    <name type="scientific">Trichonephila inaurata madagascariensis</name>
    <dbReference type="NCBI Taxonomy" id="2747483"/>
    <lineage>
        <taxon>Eukaryota</taxon>
        <taxon>Metazoa</taxon>
        <taxon>Ecdysozoa</taxon>
        <taxon>Arthropoda</taxon>
        <taxon>Chelicerata</taxon>
        <taxon>Arachnida</taxon>
        <taxon>Araneae</taxon>
        <taxon>Araneomorphae</taxon>
        <taxon>Entelegynae</taxon>
        <taxon>Araneoidea</taxon>
        <taxon>Nephilidae</taxon>
        <taxon>Trichonephila</taxon>
        <taxon>Trichonephila inaurata</taxon>
    </lineage>
</organism>
<dbReference type="PANTHER" id="PTHR45749:SF21">
    <property type="entry name" value="DUF4371 DOMAIN-CONTAINING PROTEIN"/>
    <property type="match status" value="1"/>
</dbReference>
<keyword evidence="2" id="KW-1185">Reference proteome</keyword>
<dbReference type="EMBL" id="BMAV01011395">
    <property type="protein sequence ID" value="GFY57251.1"/>
    <property type="molecule type" value="Genomic_DNA"/>
</dbReference>
<evidence type="ECO:0000313" key="2">
    <source>
        <dbReference type="Proteomes" id="UP000886998"/>
    </source>
</evidence>
<protein>
    <submittedName>
        <fullName evidence="1">Uncharacterized protein</fullName>
    </submittedName>
</protein>
<accession>A0A8X6XTF5</accession>
<dbReference type="AlphaFoldDB" id="A0A8X6XTF5"/>
<evidence type="ECO:0000313" key="1">
    <source>
        <dbReference type="EMBL" id="GFY57251.1"/>
    </source>
</evidence>
<sequence>MQIVFKREKNSLTDSGCTDWKHLTTLLKSPHEDSKSHLNSMVALITMSSLIGVLDVGLKEHVEREVEYWVKILRRIVATIKLLASQGLAFLGSTEDITSLHKGNYFSYLMYLAQFYDIIRTFTMICK</sequence>
<name>A0A8X6XTF5_9ARAC</name>